<feature type="compositionally biased region" description="Basic and acidic residues" evidence="1">
    <location>
        <begin position="421"/>
        <end position="440"/>
    </location>
</feature>
<sequence length="593" mass="67199">MAMPKWPSCSFQLQDLLRNVGDRKNVENLSVNDGHIGTYIKEQNIFITTPNSSFIPHPPTTMEIVLCEDGHFGHHDPTRTPQFFDKKFCHFPIIPRCPGPNNDTHPYRNWLDTIWYNVVDTDIVYSTGYLTHIGLLSQELHSRFQHAFCYINEHSSATHSSKRYSEEFDKFLGIRCARLEALVNRTRSVMADSMAIHVQVAAMQSYWLELVARLDYMEHYQPVMNGQAQQDNSSDFSYLMGTFTINLDVAKQHIRAGIPVYLVHPINQFSNQVILEAEMPVDPLLNTSLPSPFPVVFKGDPSHPQKFHAMHCFMHIFHTFQNPFNFATVSQLSVVQAESAPVASSSSASIPSSLLVCNERGKARALGPLANGQASRKKKPCKTLKTSNQQRDKFVNLAGTYAPSPIPAWANANAKIDKMSKWSQEHEEHDRLAQRQHDNEGGGTSYEKGYVFPDPGLLVYASAIQQNSFFRQWDYCQDALIYRITLSSSNTKPLQPQLWCELLAMSFKSKNAKSTRVHDLMAHALGSALEAPGSNTTTPQTLTLDIDQPVDIERGRYLIWELRELNFHHELLLLDTHLTHPDLSTKGEDTINF</sequence>
<evidence type="ECO:0000256" key="1">
    <source>
        <dbReference type="SAM" id="MobiDB-lite"/>
    </source>
</evidence>
<keyword evidence="3" id="KW-1185">Reference proteome</keyword>
<proteinExistence type="predicted"/>
<reference evidence="2" key="1">
    <citation type="submission" date="2023-06" db="EMBL/GenBank/DDBJ databases">
        <authorList>
            <consortium name="Lawrence Berkeley National Laboratory"/>
            <person name="Ahrendt S."/>
            <person name="Sahu N."/>
            <person name="Indic B."/>
            <person name="Wong-Bajracharya J."/>
            <person name="Merenyi Z."/>
            <person name="Ke H.-M."/>
            <person name="Monk M."/>
            <person name="Kocsube S."/>
            <person name="Drula E."/>
            <person name="Lipzen A."/>
            <person name="Balint B."/>
            <person name="Henrissat B."/>
            <person name="Andreopoulos B."/>
            <person name="Martin F.M."/>
            <person name="Harder C.B."/>
            <person name="Rigling D."/>
            <person name="Ford K.L."/>
            <person name="Foster G.D."/>
            <person name="Pangilinan J."/>
            <person name="Papanicolaou A."/>
            <person name="Barry K."/>
            <person name="LaButti K."/>
            <person name="Viragh M."/>
            <person name="Koriabine M."/>
            <person name="Yan M."/>
            <person name="Riley R."/>
            <person name="Champramary S."/>
            <person name="Plett K.L."/>
            <person name="Tsai I.J."/>
            <person name="Slot J."/>
            <person name="Sipos G."/>
            <person name="Plett J."/>
            <person name="Nagy L.G."/>
            <person name="Grigoriev I.V."/>
        </authorList>
    </citation>
    <scope>NUCLEOTIDE SEQUENCE</scope>
    <source>
        <strain evidence="2">HWK02</strain>
    </source>
</reference>
<organism evidence="2 3">
    <name type="scientific">Armillaria luteobubalina</name>
    <dbReference type="NCBI Taxonomy" id="153913"/>
    <lineage>
        <taxon>Eukaryota</taxon>
        <taxon>Fungi</taxon>
        <taxon>Dikarya</taxon>
        <taxon>Basidiomycota</taxon>
        <taxon>Agaricomycotina</taxon>
        <taxon>Agaricomycetes</taxon>
        <taxon>Agaricomycetidae</taxon>
        <taxon>Agaricales</taxon>
        <taxon>Marasmiineae</taxon>
        <taxon>Physalacriaceae</taxon>
        <taxon>Armillaria</taxon>
    </lineage>
</organism>
<evidence type="ECO:0000313" key="2">
    <source>
        <dbReference type="EMBL" id="KAK0481001.1"/>
    </source>
</evidence>
<dbReference type="Proteomes" id="UP001175228">
    <property type="component" value="Unassembled WGS sequence"/>
</dbReference>
<dbReference type="AlphaFoldDB" id="A0AA39TD18"/>
<feature type="region of interest" description="Disordered" evidence="1">
    <location>
        <begin position="421"/>
        <end position="446"/>
    </location>
</feature>
<accession>A0AA39TD18</accession>
<gene>
    <name evidence="2" type="ORF">EDD18DRAFT_1363602</name>
</gene>
<evidence type="ECO:0000313" key="3">
    <source>
        <dbReference type="Proteomes" id="UP001175228"/>
    </source>
</evidence>
<comment type="caution">
    <text evidence="2">The sequence shown here is derived from an EMBL/GenBank/DDBJ whole genome shotgun (WGS) entry which is preliminary data.</text>
</comment>
<protein>
    <submittedName>
        <fullName evidence="2">Uncharacterized protein</fullName>
    </submittedName>
</protein>
<dbReference type="EMBL" id="JAUEPU010000079">
    <property type="protein sequence ID" value="KAK0481001.1"/>
    <property type="molecule type" value="Genomic_DNA"/>
</dbReference>
<name>A0AA39TD18_9AGAR</name>